<dbReference type="CDD" id="cd01949">
    <property type="entry name" value="GGDEF"/>
    <property type="match status" value="1"/>
</dbReference>
<dbReference type="InterPro" id="IPR003018">
    <property type="entry name" value="GAF"/>
</dbReference>
<dbReference type="SUPFAM" id="SSF55781">
    <property type="entry name" value="GAF domain-like"/>
    <property type="match status" value="1"/>
</dbReference>
<sequence>MATNIALDLEQSFGELNECVLVTQPDRTIIFVNKAMENLLKVDRQDLIGTTTERFFADKKHFENLGEIYDTPADQRHRKSYAFDIKTGDGSIVPLEIVSAPLFDADHELTGILFISRDQSERIALENRVKNIAETLDDALDAISEGFAIYDTDDKLVVCNNTYREIYAPSAPAMQPGNSFESVLKYGLDRDQYDTKGLTKEEWLRERLRHHKAADGKVIEQSLADGRWLRISETKTRSGRRAGIRADITEMKTAKAEAESAYRNLSLIADNVSCSITEVDLEGRCVFINKIGCEWFNGTQEELIGTRLRERLPWKEREQVRQVFQKAYAGEKSAADIAFHFPDGISRECQFEATPRFDEAGEVSGLVVMIVDITDKKKTERTLAELYAITSTNELTYEDKIAEILRLGCEHLDLPCGIISHVIDDRYSISHAHSPGCVIEPGTSFPLEDTYCTLTLDADGPIATAEASKSEFAKHPCYRVFGLETYIGAPLLVDGEIHGTINFTSEEVRKRPFTEADVQIVRQFADWVGHEIARDRAHKALMQAKINLERIASIDDLTGIMNRRAFLEAANTEVARYRRTQRPFTAVMIDIDNFKRINDRCGHAVGDEVLKKFTGIVGGALRAVDVFGRVGGEEFCMILHNTSMEDAMLVSQRLREKIVDECQFDNVDQTITCSMGLASIAREDVEFSTLMQRADTALYTAKETGRNRCVEFTPALEPDAAV</sequence>
<dbReference type="InterPro" id="IPR001610">
    <property type="entry name" value="PAC"/>
</dbReference>
<dbReference type="Pfam" id="PF12860">
    <property type="entry name" value="PAS_7"/>
    <property type="match status" value="1"/>
</dbReference>
<dbReference type="PANTHER" id="PTHR44757">
    <property type="entry name" value="DIGUANYLATE CYCLASE DGCP"/>
    <property type="match status" value="1"/>
</dbReference>
<dbReference type="SUPFAM" id="SSF55073">
    <property type="entry name" value="Nucleotide cyclase"/>
    <property type="match status" value="1"/>
</dbReference>
<keyword evidence="5" id="KW-1185">Reference proteome</keyword>
<dbReference type="PROSITE" id="PS50113">
    <property type="entry name" value="PAC"/>
    <property type="match status" value="2"/>
</dbReference>
<dbReference type="OrthoDB" id="9812260at2"/>
<accession>A0A0M7AEV2</accession>
<organism evidence="4 5">
    <name type="scientific">Roseibium alexandrii</name>
    <dbReference type="NCBI Taxonomy" id="388408"/>
    <lineage>
        <taxon>Bacteria</taxon>
        <taxon>Pseudomonadati</taxon>
        <taxon>Pseudomonadota</taxon>
        <taxon>Alphaproteobacteria</taxon>
        <taxon>Hyphomicrobiales</taxon>
        <taxon>Stappiaceae</taxon>
        <taxon>Roseibium</taxon>
    </lineage>
</organism>
<dbReference type="SMART" id="SM00091">
    <property type="entry name" value="PAS"/>
    <property type="match status" value="3"/>
</dbReference>
<evidence type="ECO:0000259" key="3">
    <source>
        <dbReference type="PROSITE" id="PS50887"/>
    </source>
</evidence>
<dbReference type="SMART" id="SM00267">
    <property type="entry name" value="GGDEF"/>
    <property type="match status" value="1"/>
</dbReference>
<dbReference type="SMART" id="SM00065">
    <property type="entry name" value="GAF"/>
    <property type="match status" value="1"/>
</dbReference>
<dbReference type="FunFam" id="3.30.70.270:FF:000001">
    <property type="entry name" value="Diguanylate cyclase domain protein"/>
    <property type="match status" value="1"/>
</dbReference>
<dbReference type="AlphaFoldDB" id="A0A0M7AEV2"/>
<dbReference type="Gene3D" id="3.30.450.40">
    <property type="match status" value="1"/>
</dbReference>
<dbReference type="SUPFAM" id="SSF55785">
    <property type="entry name" value="PYP-like sensor domain (PAS domain)"/>
    <property type="match status" value="3"/>
</dbReference>
<evidence type="ECO:0000313" key="4">
    <source>
        <dbReference type="EMBL" id="CTQ72174.1"/>
    </source>
</evidence>
<dbReference type="STRING" id="388408.LAX5112_03084"/>
<dbReference type="Gene3D" id="3.30.70.270">
    <property type="match status" value="1"/>
</dbReference>
<feature type="domain" description="GGDEF" evidence="3">
    <location>
        <begin position="582"/>
        <end position="714"/>
    </location>
</feature>
<evidence type="ECO:0000259" key="2">
    <source>
        <dbReference type="PROSITE" id="PS50113"/>
    </source>
</evidence>
<dbReference type="EMBL" id="CXWD01000012">
    <property type="protein sequence ID" value="CTQ72174.1"/>
    <property type="molecule type" value="Genomic_DNA"/>
</dbReference>
<dbReference type="InterPro" id="IPR000014">
    <property type="entry name" value="PAS"/>
</dbReference>
<dbReference type="RefSeq" id="WP_055672570.1">
    <property type="nucleotide sequence ID" value="NZ_CXWD01000012.1"/>
</dbReference>
<gene>
    <name evidence="4" type="primary">yedQ_2</name>
    <name evidence="4" type="ORF">LAX5112_03084</name>
</gene>
<keyword evidence="4" id="KW-0548">Nucleotidyltransferase</keyword>
<dbReference type="SMART" id="SM00086">
    <property type="entry name" value="PAC"/>
    <property type="match status" value="2"/>
</dbReference>
<name>A0A0M7AEV2_9HYPH</name>
<dbReference type="Proteomes" id="UP000053235">
    <property type="component" value="Unassembled WGS sequence"/>
</dbReference>
<dbReference type="InterPro" id="IPR000700">
    <property type="entry name" value="PAS-assoc_C"/>
</dbReference>
<evidence type="ECO:0000259" key="1">
    <source>
        <dbReference type="PROSITE" id="PS50112"/>
    </source>
</evidence>
<dbReference type="PROSITE" id="PS50887">
    <property type="entry name" value="GGDEF"/>
    <property type="match status" value="1"/>
</dbReference>
<protein>
    <submittedName>
        <fullName evidence="4">Putative diguanylate cyclase YedQ</fullName>
        <ecNumber evidence="4">2.7.7.65</ecNumber>
    </submittedName>
</protein>
<dbReference type="InterPro" id="IPR043128">
    <property type="entry name" value="Rev_trsase/Diguanyl_cyclase"/>
</dbReference>
<dbReference type="GO" id="GO:0052621">
    <property type="term" value="F:diguanylate cyclase activity"/>
    <property type="evidence" value="ECO:0007669"/>
    <property type="project" value="UniProtKB-EC"/>
</dbReference>
<dbReference type="EC" id="2.7.7.65" evidence="4"/>
<dbReference type="CDD" id="cd00130">
    <property type="entry name" value="PAS"/>
    <property type="match status" value="2"/>
</dbReference>
<feature type="domain" description="PAC" evidence="2">
    <location>
        <begin position="79"/>
        <end position="131"/>
    </location>
</feature>
<dbReference type="PROSITE" id="PS50112">
    <property type="entry name" value="PAS"/>
    <property type="match status" value="1"/>
</dbReference>
<dbReference type="Gene3D" id="3.30.450.20">
    <property type="entry name" value="PAS domain"/>
    <property type="match status" value="3"/>
</dbReference>
<feature type="domain" description="PAC" evidence="2">
    <location>
        <begin position="333"/>
        <end position="385"/>
    </location>
</feature>
<dbReference type="InterPro" id="IPR035965">
    <property type="entry name" value="PAS-like_dom_sf"/>
</dbReference>
<dbReference type="NCBIfam" id="TIGR00229">
    <property type="entry name" value="sensory_box"/>
    <property type="match status" value="2"/>
</dbReference>
<dbReference type="PANTHER" id="PTHR44757:SF2">
    <property type="entry name" value="BIOFILM ARCHITECTURE MAINTENANCE PROTEIN MBAA"/>
    <property type="match status" value="1"/>
</dbReference>
<dbReference type="Pfam" id="PF00990">
    <property type="entry name" value="GGDEF"/>
    <property type="match status" value="1"/>
</dbReference>
<dbReference type="InterPro" id="IPR052155">
    <property type="entry name" value="Biofilm_reg_signaling"/>
</dbReference>
<dbReference type="NCBIfam" id="TIGR00254">
    <property type="entry name" value="GGDEF"/>
    <property type="match status" value="1"/>
</dbReference>
<dbReference type="InterPro" id="IPR000160">
    <property type="entry name" value="GGDEF_dom"/>
</dbReference>
<dbReference type="Pfam" id="PF01590">
    <property type="entry name" value="GAF"/>
    <property type="match status" value="1"/>
</dbReference>
<feature type="domain" description="PAS" evidence="1">
    <location>
        <begin position="261"/>
        <end position="331"/>
    </location>
</feature>
<dbReference type="Pfam" id="PF08448">
    <property type="entry name" value="PAS_4"/>
    <property type="match status" value="1"/>
</dbReference>
<proteinExistence type="predicted"/>
<evidence type="ECO:0000313" key="5">
    <source>
        <dbReference type="Proteomes" id="UP000053235"/>
    </source>
</evidence>
<dbReference type="InterPro" id="IPR029787">
    <property type="entry name" value="Nucleotide_cyclase"/>
</dbReference>
<dbReference type="Pfam" id="PF13426">
    <property type="entry name" value="PAS_9"/>
    <property type="match status" value="1"/>
</dbReference>
<dbReference type="InterPro" id="IPR029016">
    <property type="entry name" value="GAF-like_dom_sf"/>
</dbReference>
<dbReference type="InterPro" id="IPR013656">
    <property type="entry name" value="PAS_4"/>
</dbReference>
<keyword evidence="4" id="KW-0808">Transferase</keyword>
<reference evidence="5" key="1">
    <citation type="submission" date="2015-07" db="EMBL/GenBank/DDBJ databases">
        <authorList>
            <person name="Rodrigo-Torres Lidia"/>
            <person name="Arahal R.David."/>
        </authorList>
    </citation>
    <scope>NUCLEOTIDE SEQUENCE [LARGE SCALE GENOMIC DNA]</scope>
    <source>
        <strain evidence="5">CECT 5112</strain>
    </source>
</reference>